<dbReference type="GO" id="GO:0030288">
    <property type="term" value="C:outer membrane-bounded periplasmic space"/>
    <property type="evidence" value="ECO:0007669"/>
    <property type="project" value="TreeGrafter"/>
</dbReference>
<evidence type="ECO:0000256" key="3">
    <source>
        <dbReference type="ARBA" id="ARBA00022645"/>
    </source>
</evidence>
<keyword evidence="2" id="KW-1003">Cell membrane</keyword>
<dbReference type="GO" id="GO:0071555">
    <property type="term" value="P:cell wall organization"/>
    <property type="evidence" value="ECO:0007669"/>
    <property type="project" value="UniProtKB-KW"/>
</dbReference>
<evidence type="ECO:0000259" key="15">
    <source>
        <dbReference type="Pfam" id="PF00905"/>
    </source>
</evidence>
<evidence type="ECO:0000256" key="13">
    <source>
        <dbReference type="ARBA" id="ARBA00034000"/>
    </source>
</evidence>
<dbReference type="InterPro" id="IPR050396">
    <property type="entry name" value="Glycosyltr_51/Transpeptidase"/>
</dbReference>
<keyword evidence="12" id="KW-0961">Cell wall biogenesis/degradation</keyword>
<dbReference type="GO" id="GO:0008360">
    <property type="term" value="P:regulation of cell shape"/>
    <property type="evidence" value="ECO:0007669"/>
    <property type="project" value="UniProtKB-KW"/>
</dbReference>
<dbReference type="Gene3D" id="3.40.710.10">
    <property type="entry name" value="DD-peptidase/beta-lactamase superfamily"/>
    <property type="match status" value="1"/>
</dbReference>
<feature type="domain" description="Glycosyl transferase family 51" evidence="16">
    <location>
        <begin position="84"/>
        <end position="272"/>
    </location>
</feature>
<dbReference type="GO" id="GO:0005886">
    <property type="term" value="C:plasma membrane"/>
    <property type="evidence" value="ECO:0007669"/>
    <property type="project" value="UniProtKB-SubCell"/>
</dbReference>
<evidence type="ECO:0000256" key="5">
    <source>
        <dbReference type="ARBA" id="ARBA00022676"/>
    </source>
</evidence>
<dbReference type="InterPro" id="IPR001264">
    <property type="entry name" value="Glyco_trans_51"/>
</dbReference>
<dbReference type="Pfam" id="PF00912">
    <property type="entry name" value="Transgly"/>
    <property type="match status" value="1"/>
</dbReference>
<keyword evidence="9" id="KW-0573">Peptidoglycan synthesis</keyword>
<dbReference type="Gene3D" id="1.10.3810.10">
    <property type="entry name" value="Biosynthetic peptidoglycan transglycosylase-like"/>
    <property type="match status" value="1"/>
</dbReference>
<proteinExistence type="predicted"/>
<dbReference type="GO" id="GO:0008658">
    <property type="term" value="F:penicillin binding"/>
    <property type="evidence" value="ECO:0007669"/>
    <property type="project" value="InterPro"/>
</dbReference>
<dbReference type="GO" id="GO:0008955">
    <property type="term" value="F:peptidoglycan glycosyltransferase activity"/>
    <property type="evidence" value="ECO:0007669"/>
    <property type="project" value="UniProtKB-EC"/>
</dbReference>
<keyword evidence="3" id="KW-0121">Carboxypeptidase</keyword>
<dbReference type="PANTHER" id="PTHR32282">
    <property type="entry name" value="BINDING PROTEIN TRANSPEPTIDASE, PUTATIVE-RELATED"/>
    <property type="match status" value="1"/>
</dbReference>
<keyword evidence="4" id="KW-0645">Protease</keyword>
<dbReference type="EMBL" id="BIXY01000033">
    <property type="protein sequence ID" value="GCF08906.1"/>
    <property type="molecule type" value="Genomic_DNA"/>
</dbReference>
<keyword evidence="6" id="KW-0808">Transferase</keyword>
<keyword evidence="8" id="KW-0133">Cell shape</keyword>
<evidence type="ECO:0000256" key="1">
    <source>
        <dbReference type="ARBA" id="ARBA00004236"/>
    </source>
</evidence>
<keyword evidence="7" id="KW-0378">Hydrolase</keyword>
<comment type="caution">
    <text evidence="17">The sequence shown here is derived from an EMBL/GenBank/DDBJ whole genome shotgun (WGS) entry which is preliminary data.</text>
</comment>
<name>A0A5A5TCN1_9CHLR</name>
<evidence type="ECO:0000256" key="9">
    <source>
        <dbReference type="ARBA" id="ARBA00022984"/>
    </source>
</evidence>
<dbReference type="PANTHER" id="PTHR32282:SF11">
    <property type="entry name" value="PENICILLIN-BINDING PROTEIN 1B"/>
    <property type="match status" value="1"/>
</dbReference>
<comment type="catalytic activity">
    <reaction evidence="13">
        <text>Preferential cleavage: (Ac)2-L-Lys-D-Ala-|-D-Ala. Also transpeptidation of peptidyl-alanyl moieties that are N-acyl substituents of D-alanine.</text>
        <dbReference type="EC" id="3.4.16.4"/>
    </reaction>
</comment>
<keyword evidence="5" id="KW-0328">Glycosyltransferase</keyword>
<comment type="catalytic activity">
    <reaction evidence="14">
        <text>[GlcNAc-(1-&gt;4)-Mur2Ac(oyl-L-Ala-gamma-D-Glu-L-Lys-D-Ala-D-Ala)](n)-di-trans,octa-cis-undecaprenyl diphosphate + beta-D-GlcNAc-(1-&gt;4)-Mur2Ac(oyl-L-Ala-gamma-D-Glu-L-Lys-D-Ala-D-Ala)-di-trans,octa-cis-undecaprenyl diphosphate = [GlcNAc-(1-&gt;4)-Mur2Ac(oyl-L-Ala-gamma-D-Glu-L-Lys-D-Ala-D-Ala)](n+1)-di-trans,octa-cis-undecaprenyl diphosphate + di-trans,octa-cis-undecaprenyl diphosphate + H(+)</text>
        <dbReference type="Rhea" id="RHEA:23708"/>
        <dbReference type="Rhea" id="RHEA-COMP:9602"/>
        <dbReference type="Rhea" id="RHEA-COMP:9603"/>
        <dbReference type="ChEBI" id="CHEBI:15378"/>
        <dbReference type="ChEBI" id="CHEBI:58405"/>
        <dbReference type="ChEBI" id="CHEBI:60033"/>
        <dbReference type="ChEBI" id="CHEBI:78435"/>
        <dbReference type="EC" id="2.4.99.28"/>
    </reaction>
</comment>
<dbReference type="InterPro" id="IPR023346">
    <property type="entry name" value="Lysozyme-like_dom_sf"/>
</dbReference>
<dbReference type="Pfam" id="PF00905">
    <property type="entry name" value="Transpeptidase"/>
    <property type="match status" value="1"/>
</dbReference>
<evidence type="ECO:0000259" key="16">
    <source>
        <dbReference type="Pfam" id="PF00912"/>
    </source>
</evidence>
<dbReference type="GO" id="GO:0006508">
    <property type="term" value="P:proteolysis"/>
    <property type="evidence" value="ECO:0007669"/>
    <property type="project" value="UniProtKB-KW"/>
</dbReference>
<evidence type="ECO:0000256" key="11">
    <source>
        <dbReference type="ARBA" id="ARBA00023268"/>
    </source>
</evidence>
<reference evidence="17 18" key="1">
    <citation type="submission" date="2019-01" db="EMBL/GenBank/DDBJ databases">
        <title>Draft genome sequence of Dictyobacter sp. Uno17.</title>
        <authorList>
            <person name="Wang C.M."/>
            <person name="Zheng Y."/>
            <person name="Sakai Y."/>
            <person name="Abe K."/>
            <person name="Yokota A."/>
            <person name="Yabe S."/>
        </authorList>
    </citation>
    <scope>NUCLEOTIDE SEQUENCE [LARGE SCALE GENOMIC DNA]</scope>
    <source>
        <strain evidence="17 18">Uno17</strain>
    </source>
</reference>
<dbReference type="InterPro" id="IPR036950">
    <property type="entry name" value="PBP_transglycosylase"/>
</dbReference>
<evidence type="ECO:0000256" key="6">
    <source>
        <dbReference type="ARBA" id="ARBA00022679"/>
    </source>
</evidence>
<protein>
    <submittedName>
        <fullName evidence="17">Uncharacterized protein</fullName>
    </submittedName>
</protein>
<evidence type="ECO:0000256" key="4">
    <source>
        <dbReference type="ARBA" id="ARBA00022670"/>
    </source>
</evidence>
<keyword evidence="10" id="KW-0472">Membrane</keyword>
<dbReference type="GO" id="GO:0009002">
    <property type="term" value="F:serine-type D-Ala-D-Ala carboxypeptidase activity"/>
    <property type="evidence" value="ECO:0007669"/>
    <property type="project" value="UniProtKB-EC"/>
</dbReference>
<gene>
    <name evidence="17" type="ORF">KDI_24700</name>
</gene>
<dbReference type="SUPFAM" id="SSF53955">
    <property type="entry name" value="Lysozyme-like"/>
    <property type="match status" value="1"/>
</dbReference>
<organism evidence="17 18">
    <name type="scientific">Dictyobacter arantiisoli</name>
    <dbReference type="NCBI Taxonomy" id="2014874"/>
    <lineage>
        <taxon>Bacteria</taxon>
        <taxon>Bacillati</taxon>
        <taxon>Chloroflexota</taxon>
        <taxon>Ktedonobacteria</taxon>
        <taxon>Ktedonobacterales</taxon>
        <taxon>Dictyobacteraceae</taxon>
        <taxon>Dictyobacter</taxon>
    </lineage>
</organism>
<comment type="subcellular location">
    <subcellularLocation>
        <location evidence="1">Cell membrane</location>
    </subcellularLocation>
</comment>
<feature type="domain" description="Penicillin-binding protein transpeptidase" evidence="15">
    <location>
        <begin position="388"/>
        <end position="669"/>
    </location>
</feature>
<dbReference type="Proteomes" id="UP000322530">
    <property type="component" value="Unassembled WGS sequence"/>
</dbReference>
<dbReference type="SUPFAM" id="SSF56601">
    <property type="entry name" value="beta-lactamase/transpeptidase-like"/>
    <property type="match status" value="1"/>
</dbReference>
<dbReference type="AlphaFoldDB" id="A0A5A5TCN1"/>
<evidence type="ECO:0000313" key="17">
    <source>
        <dbReference type="EMBL" id="GCF08906.1"/>
    </source>
</evidence>
<dbReference type="GO" id="GO:0009252">
    <property type="term" value="P:peptidoglycan biosynthetic process"/>
    <property type="evidence" value="ECO:0007669"/>
    <property type="project" value="UniProtKB-KW"/>
</dbReference>
<keyword evidence="11" id="KW-0511">Multifunctional enzyme</keyword>
<evidence type="ECO:0000256" key="10">
    <source>
        <dbReference type="ARBA" id="ARBA00023136"/>
    </source>
</evidence>
<evidence type="ECO:0000256" key="8">
    <source>
        <dbReference type="ARBA" id="ARBA00022960"/>
    </source>
</evidence>
<evidence type="ECO:0000313" key="18">
    <source>
        <dbReference type="Proteomes" id="UP000322530"/>
    </source>
</evidence>
<sequence length="775" mass="84103">MRLRKQQERNAARRTVVIILSVLLILILTSAFGSSAYGYSYYQQQQPRMERYANEQLPQMTRIYDRNNTLLYQAYDSNSKVGNGGRRLAVRYQDIPMVMQDAMTAIEDKNFWSNAGIDPLAIIRAGASSYGGASTITQQLIKNLTGDKDPSFNRKLNEAAMAIGLTQQFPKQKILELYFNVAPFGSQDAGVEIAAQDLFGLTSTCQPDQPCAPAISQLEYDQKTKKNDPLLGLARASLLAGIPNSPVSFDPTLGPTNKAAALARQKLVLQAMFTQGKYVDGKPLTNAMVKEAEALTAKMTFTPPKSIKLAPGFVDYVINQVETALGNGDANAGVNAFVTGGLNIQTTLDLNLNNYTQAAIQRHLYQADYQKTEGYTVVLKDNNNVNNGAVVVEDAKNGEILSMIGSANYYSSDRTVTGFFNAAVGARPPGSTFKPFDYATAFQMGWNPGIDLRDDRTYFPNGAQAGSAVPLTDDQADSMPTVYAPYDYQHTYQHKTLPIRLGWANSYNVPAIRAMQYAGVGNVLNTVKRLGITFGNTDGLGGLSWAIGSKDVSLLQMVGGYQAFANGGKRVAPQTVLNIWDNAGNVVYHYNEQKPPSSRVFSPQVAYQVTSVLTDEPSRAYEFTGDHDLSFADVDRNCAVSAVCDHQVAAKTGTTDSFRDNWTIGYTPDVVVGTWVGNSDNSPMNNVIGITGAAPIWHSVMERSMGWCNYSAQTQVNPTSDPSIDATDGIPCGNISLPFSKHPQYKFTVPSGLKVGMPAGLPGDAGVPDIMLNSN</sequence>
<keyword evidence="18" id="KW-1185">Reference proteome</keyword>
<evidence type="ECO:0000256" key="14">
    <source>
        <dbReference type="ARBA" id="ARBA00049902"/>
    </source>
</evidence>
<accession>A0A5A5TCN1</accession>
<evidence type="ECO:0000256" key="12">
    <source>
        <dbReference type="ARBA" id="ARBA00023316"/>
    </source>
</evidence>
<evidence type="ECO:0000256" key="7">
    <source>
        <dbReference type="ARBA" id="ARBA00022801"/>
    </source>
</evidence>
<dbReference type="InterPro" id="IPR001460">
    <property type="entry name" value="PCN-bd_Tpept"/>
</dbReference>
<evidence type="ECO:0000256" key="2">
    <source>
        <dbReference type="ARBA" id="ARBA00022475"/>
    </source>
</evidence>
<dbReference type="InterPro" id="IPR012338">
    <property type="entry name" value="Beta-lactam/transpept-like"/>
</dbReference>